<gene>
    <name evidence="4" type="ORF">HD601_003100</name>
</gene>
<dbReference type="GO" id="GO:0016829">
    <property type="term" value="F:lyase activity"/>
    <property type="evidence" value="ECO:0007669"/>
    <property type="project" value="UniProtKB-KW"/>
</dbReference>
<organism evidence="4 5">
    <name type="scientific">Jiangella mangrovi</name>
    <dbReference type="NCBI Taxonomy" id="1524084"/>
    <lineage>
        <taxon>Bacteria</taxon>
        <taxon>Bacillati</taxon>
        <taxon>Actinomycetota</taxon>
        <taxon>Actinomycetes</taxon>
        <taxon>Jiangellales</taxon>
        <taxon>Jiangellaceae</taxon>
        <taxon>Jiangella</taxon>
    </lineage>
</organism>
<evidence type="ECO:0000256" key="1">
    <source>
        <dbReference type="ARBA" id="ARBA00001946"/>
    </source>
</evidence>
<dbReference type="InterPro" id="IPR054255">
    <property type="entry name" value="DUF6986"/>
</dbReference>
<dbReference type="InterPro" id="IPR040442">
    <property type="entry name" value="Pyrv_kinase-like_dom_sf"/>
</dbReference>
<keyword evidence="4" id="KW-0456">Lyase</keyword>
<sequence length="420" mass="44131">MPEGEAGLAASLLGDLDARLAAADAALARAYPGERPGRQPVHTVYVPADRHTAGLVPAYGAAALDLLDEHAVRFAAIVGDPDLVARVRAKLAAEPVEDLRVDFEDGYVGRSDTDEDADVVRSATALVESGEKGEAAPFGGIRIKSLEALTRARSIRTLTSYVATLAAAGADLGHWVVTLPKVTSVDQVEAMVHACDVLETGLGLGRGALRFEVQIETPQSILGPDGTALVARMVQAAGSRLTGLHYGTYDYSAFCGIAAEQQSLEHPVADHAKLVMQVAAAGTGVRLSDGSTNVLPVGGAADVAAAWAAHHRLVRRSLERGFYQGWDLHPGQLPTRYAATYAFYRQGLSRATARLADYTRHTMSGIADEPATARALAAFLLRAVDCGAVDEAEVADGTGLGTADLHALADPRQADPRFQE</sequence>
<dbReference type="AlphaFoldDB" id="A0A7W9GR75"/>
<dbReference type="PANTHER" id="PTHR32308">
    <property type="entry name" value="LYASE BETA SUBUNIT, PUTATIVE (AFU_ORTHOLOGUE AFUA_4G13030)-RELATED"/>
    <property type="match status" value="1"/>
</dbReference>
<dbReference type="GO" id="GO:0006107">
    <property type="term" value="P:oxaloacetate metabolic process"/>
    <property type="evidence" value="ECO:0007669"/>
    <property type="project" value="TreeGrafter"/>
</dbReference>
<comment type="cofactor">
    <cofactor evidence="1">
        <name>Mg(2+)</name>
        <dbReference type="ChEBI" id="CHEBI:18420"/>
    </cofactor>
</comment>
<dbReference type="PANTHER" id="PTHR32308:SF10">
    <property type="entry name" value="CITRATE LYASE SUBUNIT BETA"/>
    <property type="match status" value="1"/>
</dbReference>
<evidence type="ECO:0000256" key="2">
    <source>
        <dbReference type="ARBA" id="ARBA00022723"/>
    </source>
</evidence>
<protein>
    <submittedName>
        <fullName evidence="4">Citrate lyase beta subunit</fullName>
    </submittedName>
</protein>
<dbReference type="Proteomes" id="UP000542813">
    <property type="component" value="Unassembled WGS sequence"/>
</dbReference>
<comment type="caution">
    <text evidence="4">The sequence shown here is derived from an EMBL/GenBank/DDBJ whole genome shotgun (WGS) entry which is preliminary data.</text>
</comment>
<evidence type="ECO:0000313" key="5">
    <source>
        <dbReference type="Proteomes" id="UP000542813"/>
    </source>
</evidence>
<evidence type="ECO:0000256" key="3">
    <source>
        <dbReference type="ARBA" id="ARBA00022842"/>
    </source>
</evidence>
<dbReference type="EMBL" id="JACHMM010000001">
    <property type="protein sequence ID" value="MBB5788525.1"/>
    <property type="molecule type" value="Genomic_DNA"/>
</dbReference>
<keyword evidence="5" id="KW-1185">Reference proteome</keyword>
<dbReference type="RefSeq" id="WP_184823250.1">
    <property type="nucleotide sequence ID" value="NZ_JACHMM010000001.1"/>
</dbReference>
<keyword evidence="3" id="KW-0460">Magnesium</keyword>
<name>A0A7W9GR75_9ACTN</name>
<accession>A0A7W9GR75</accession>
<keyword evidence="2" id="KW-0479">Metal-binding</keyword>
<dbReference type="SUPFAM" id="SSF51621">
    <property type="entry name" value="Phosphoenolpyruvate/pyruvate domain"/>
    <property type="match status" value="1"/>
</dbReference>
<evidence type="ECO:0000313" key="4">
    <source>
        <dbReference type="EMBL" id="MBB5788525.1"/>
    </source>
</evidence>
<dbReference type="InterPro" id="IPR015813">
    <property type="entry name" value="Pyrv/PenolPyrv_kinase-like_dom"/>
</dbReference>
<proteinExistence type="predicted"/>
<reference evidence="4 5" key="1">
    <citation type="submission" date="2020-08" db="EMBL/GenBank/DDBJ databases">
        <title>Sequencing the genomes of 1000 actinobacteria strains.</title>
        <authorList>
            <person name="Klenk H.-P."/>
        </authorList>
    </citation>
    <scope>NUCLEOTIDE SEQUENCE [LARGE SCALE GENOMIC DNA]</scope>
    <source>
        <strain evidence="4 5">DSM 102122</strain>
    </source>
</reference>
<dbReference type="Pfam" id="PF22484">
    <property type="entry name" value="DUF6986"/>
    <property type="match status" value="1"/>
</dbReference>
<dbReference type="Gene3D" id="3.20.20.60">
    <property type="entry name" value="Phosphoenolpyruvate-binding domains"/>
    <property type="match status" value="1"/>
</dbReference>
<dbReference type="GO" id="GO:0000287">
    <property type="term" value="F:magnesium ion binding"/>
    <property type="evidence" value="ECO:0007669"/>
    <property type="project" value="TreeGrafter"/>
</dbReference>